<evidence type="ECO:0000313" key="3">
    <source>
        <dbReference type="EMBL" id="QDT34653.1"/>
    </source>
</evidence>
<dbReference type="Gene3D" id="3.40.50.2000">
    <property type="entry name" value="Glycogen Phosphorylase B"/>
    <property type="match status" value="2"/>
</dbReference>
<feature type="domain" description="Glycosyl transferase family 1" evidence="1">
    <location>
        <begin position="192"/>
        <end position="355"/>
    </location>
</feature>
<keyword evidence="3" id="KW-0808">Transferase</keyword>
<keyword evidence="4" id="KW-1185">Reference proteome</keyword>
<organism evidence="3 4">
    <name type="scientific">Thalassoglobus polymorphus</name>
    <dbReference type="NCBI Taxonomy" id="2527994"/>
    <lineage>
        <taxon>Bacteria</taxon>
        <taxon>Pseudomonadati</taxon>
        <taxon>Planctomycetota</taxon>
        <taxon>Planctomycetia</taxon>
        <taxon>Planctomycetales</taxon>
        <taxon>Planctomycetaceae</taxon>
        <taxon>Thalassoglobus</taxon>
    </lineage>
</organism>
<gene>
    <name evidence="3" type="primary">kanE_2</name>
    <name evidence="3" type="ORF">Mal48_39210</name>
</gene>
<dbReference type="RefSeq" id="WP_145202933.1">
    <property type="nucleotide sequence ID" value="NZ_CP036267.1"/>
</dbReference>
<dbReference type="PANTHER" id="PTHR45947:SF3">
    <property type="entry name" value="SULFOQUINOVOSYL TRANSFERASE SQD2"/>
    <property type="match status" value="1"/>
</dbReference>
<dbReference type="InterPro" id="IPR050194">
    <property type="entry name" value="Glycosyltransferase_grp1"/>
</dbReference>
<dbReference type="Pfam" id="PF13439">
    <property type="entry name" value="Glyco_transf_4"/>
    <property type="match status" value="1"/>
</dbReference>
<dbReference type="EMBL" id="CP036267">
    <property type="protein sequence ID" value="QDT34653.1"/>
    <property type="molecule type" value="Genomic_DNA"/>
</dbReference>
<feature type="domain" description="Glycosyltransferase subfamily 4-like N-terminal" evidence="2">
    <location>
        <begin position="21"/>
        <end position="181"/>
    </location>
</feature>
<proteinExistence type="predicted"/>
<dbReference type="InterPro" id="IPR001296">
    <property type="entry name" value="Glyco_trans_1"/>
</dbReference>
<dbReference type="EC" id="2.4.1.301" evidence="3"/>
<keyword evidence="3" id="KW-0328">Glycosyltransferase</keyword>
<sequence>MNYKLRTPSILHTRVVTKTGGGPDKTILNSPRFLKELGYSSACVYLHPPEDEGIETLKTIATQSECPLITIPDKGALDFSIVRKLLKVCKENNVSIWHGHDYKTNALGLLLRRFHRMHLVTTVHGWGHQTPKVLLYYWVDRQAIRRHDHVICVSEDLYETCTEMGVPQQRCSLIQNAIDSEQFKRSTSTDEAKTTVGFEQSQFLIGAVGRLSDEKGFDLLIEAVTRLIEAGLNVGLAIIGEGVERERLEKQIAESGHSDRIQLLGYRSDTKSLYEAMDLYVLSSHREGLPNVVLEAMAMEVPVVATRIAGVPKLVQDRENGLLVEAGDVSQIETAIQEIMLNPELRERLTRNARKTIENEFSFSVRMEKVRAIYDKLLSNSTKP</sequence>
<protein>
    <submittedName>
        <fullName evidence="3">Alpha-D-kanosaminyltransferase</fullName>
        <ecNumber evidence="3">2.4.1.301</ecNumber>
    </submittedName>
</protein>
<dbReference type="GO" id="GO:0016758">
    <property type="term" value="F:hexosyltransferase activity"/>
    <property type="evidence" value="ECO:0007669"/>
    <property type="project" value="TreeGrafter"/>
</dbReference>
<reference evidence="3 4" key="1">
    <citation type="submission" date="2019-02" db="EMBL/GenBank/DDBJ databases">
        <title>Deep-cultivation of Planctomycetes and their phenomic and genomic characterization uncovers novel biology.</title>
        <authorList>
            <person name="Wiegand S."/>
            <person name="Jogler M."/>
            <person name="Boedeker C."/>
            <person name="Pinto D."/>
            <person name="Vollmers J."/>
            <person name="Rivas-Marin E."/>
            <person name="Kohn T."/>
            <person name="Peeters S.H."/>
            <person name="Heuer A."/>
            <person name="Rast P."/>
            <person name="Oberbeckmann S."/>
            <person name="Bunk B."/>
            <person name="Jeske O."/>
            <person name="Meyerdierks A."/>
            <person name="Storesund J.E."/>
            <person name="Kallscheuer N."/>
            <person name="Luecker S."/>
            <person name="Lage O.M."/>
            <person name="Pohl T."/>
            <person name="Merkel B.J."/>
            <person name="Hornburger P."/>
            <person name="Mueller R.-W."/>
            <person name="Bruemmer F."/>
            <person name="Labrenz M."/>
            <person name="Spormann A.M."/>
            <person name="Op den Camp H."/>
            <person name="Overmann J."/>
            <person name="Amann R."/>
            <person name="Jetten M.S.M."/>
            <person name="Mascher T."/>
            <person name="Medema M.H."/>
            <person name="Devos D.P."/>
            <person name="Kaster A.-K."/>
            <person name="Ovreas L."/>
            <person name="Rohde M."/>
            <person name="Galperin M.Y."/>
            <person name="Jogler C."/>
        </authorList>
    </citation>
    <scope>NUCLEOTIDE SEQUENCE [LARGE SCALE GENOMIC DNA]</scope>
    <source>
        <strain evidence="3 4">Mal48</strain>
    </source>
</reference>
<dbReference type="AlphaFoldDB" id="A0A517QSR0"/>
<dbReference type="InterPro" id="IPR028098">
    <property type="entry name" value="Glyco_trans_4-like_N"/>
</dbReference>
<dbReference type="Proteomes" id="UP000315724">
    <property type="component" value="Chromosome"/>
</dbReference>
<evidence type="ECO:0000259" key="1">
    <source>
        <dbReference type="Pfam" id="PF00534"/>
    </source>
</evidence>
<dbReference type="Pfam" id="PF00534">
    <property type="entry name" value="Glycos_transf_1"/>
    <property type="match status" value="1"/>
</dbReference>
<dbReference type="PANTHER" id="PTHR45947">
    <property type="entry name" value="SULFOQUINOVOSYL TRANSFERASE SQD2"/>
    <property type="match status" value="1"/>
</dbReference>
<name>A0A517QSR0_9PLAN</name>
<dbReference type="SUPFAM" id="SSF53756">
    <property type="entry name" value="UDP-Glycosyltransferase/glycogen phosphorylase"/>
    <property type="match status" value="1"/>
</dbReference>
<dbReference type="KEGG" id="tpol:Mal48_39210"/>
<evidence type="ECO:0000313" key="4">
    <source>
        <dbReference type="Proteomes" id="UP000315724"/>
    </source>
</evidence>
<accession>A0A517QSR0</accession>
<dbReference type="OrthoDB" id="232381at2"/>
<evidence type="ECO:0000259" key="2">
    <source>
        <dbReference type="Pfam" id="PF13439"/>
    </source>
</evidence>